<evidence type="ECO:0000256" key="1">
    <source>
        <dbReference type="SAM" id="MobiDB-lite"/>
    </source>
</evidence>
<dbReference type="SUPFAM" id="SSF88723">
    <property type="entry name" value="PIN domain-like"/>
    <property type="match status" value="1"/>
</dbReference>
<dbReference type="InterPro" id="IPR029060">
    <property type="entry name" value="PIN-like_dom_sf"/>
</dbReference>
<dbReference type="Gene3D" id="3.40.50.1010">
    <property type="entry name" value="5'-nuclease"/>
    <property type="match status" value="1"/>
</dbReference>
<dbReference type="OrthoDB" id="5144942at2"/>
<feature type="compositionally biased region" description="Low complexity" evidence="1">
    <location>
        <begin position="277"/>
        <end position="294"/>
    </location>
</feature>
<name>A0A512PIR8_9CELL</name>
<dbReference type="RefSeq" id="WP_146954861.1">
    <property type="nucleotide sequence ID" value="NZ_BAABBJ010000004.1"/>
</dbReference>
<evidence type="ECO:0008006" key="4">
    <source>
        <dbReference type="Google" id="ProtNLM"/>
    </source>
</evidence>
<keyword evidence="3" id="KW-1185">Reference proteome</keyword>
<accession>A0A512PIR8</accession>
<dbReference type="EMBL" id="BKAL01000022">
    <property type="protein sequence ID" value="GEP71099.1"/>
    <property type="molecule type" value="Genomic_DNA"/>
</dbReference>
<reference evidence="2 3" key="1">
    <citation type="submission" date="2019-07" db="EMBL/GenBank/DDBJ databases">
        <title>Whole genome shotgun sequence of Cellulomonas soli NBRC 109434.</title>
        <authorList>
            <person name="Hosoyama A."/>
            <person name="Uohara A."/>
            <person name="Ohji S."/>
            <person name="Ichikawa N."/>
        </authorList>
    </citation>
    <scope>NUCLEOTIDE SEQUENCE [LARGE SCALE GENOMIC DNA]</scope>
    <source>
        <strain evidence="2 3">NBRC 109434</strain>
    </source>
</reference>
<evidence type="ECO:0000313" key="2">
    <source>
        <dbReference type="EMBL" id="GEP71099.1"/>
    </source>
</evidence>
<organism evidence="2 3">
    <name type="scientific">Cellulomonas soli</name>
    <dbReference type="NCBI Taxonomy" id="931535"/>
    <lineage>
        <taxon>Bacteria</taxon>
        <taxon>Bacillati</taxon>
        <taxon>Actinomycetota</taxon>
        <taxon>Actinomycetes</taxon>
        <taxon>Micrococcales</taxon>
        <taxon>Cellulomonadaceae</taxon>
        <taxon>Cellulomonas</taxon>
    </lineage>
</organism>
<dbReference type="AlphaFoldDB" id="A0A512PIR8"/>
<dbReference type="Proteomes" id="UP000321798">
    <property type="component" value="Unassembled WGS sequence"/>
</dbReference>
<protein>
    <recommendedName>
        <fullName evidence="4">PIN domain-containing protein</fullName>
    </recommendedName>
</protein>
<proteinExistence type="predicted"/>
<evidence type="ECO:0000313" key="3">
    <source>
        <dbReference type="Proteomes" id="UP000321798"/>
    </source>
</evidence>
<feature type="region of interest" description="Disordered" evidence="1">
    <location>
        <begin position="261"/>
        <end position="294"/>
    </location>
</feature>
<gene>
    <name evidence="2" type="ORF">CSO01_38140</name>
</gene>
<comment type="caution">
    <text evidence="2">The sequence shown here is derived from an EMBL/GenBank/DDBJ whole genome shotgun (WGS) entry which is preliminary data.</text>
</comment>
<sequence length="474" mass="50239">MPFVRIDDALPAPQAYLRAGLARPQSGPGILPLSAGNAVGSRAGADRMLDRPAPPTVGSQSMTVLDEAGAPCAVVSVPSGQFLSYPALADPTAGEALGVRRAPNGMPIVLRGQRQPGHGLPAPVPVDVETARVVTVDLSVILAGVDPALFAPDDALFVSAALAIEMAVMLGEREQSGELFPERGYRPWDRSIPVPVDHLVLRMYAQIVSDVRLHYSTELDRTDLLCAATAIIYDAPLYTTKPEAYKVLKNGLKVIKYGPTRNKAARRPTSGPPVTSAPAPAAPARASARPAPADPAEAAAALRDAYTRGEPFDQIGPVLLEAAGGAPDALAEAITEILEAVHDDLDPTWRIALLDRAEHLAPALRQADASRAGLLTALAQLNSMRTADPARQRQADAALQAYGQWAHWPDDAPEEVLDDLEDGDDDPSTLAWYRVFLTMAGVPGAQIDQELADVTAGRSLPSRERIEELRPSEG</sequence>